<keyword evidence="1" id="KW-0472">Membrane</keyword>
<dbReference type="AlphaFoldDB" id="A0A8J2P925"/>
<reference evidence="2" key="1">
    <citation type="submission" date="2021-06" db="EMBL/GenBank/DDBJ databases">
        <authorList>
            <person name="Hodson N. C."/>
            <person name="Mongue J. A."/>
            <person name="Jaron S. K."/>
        </authorList>
    </citation>
    <scope>NUCLEOTIDE SEQUENCE</scope>
</reference>
<gene>
    <name evidence="2" type="ORF">AFUS01_LOCUS24135</name>
</gene>
<protein>
    <submittedName>
        <fullName evidence="2">Uncharacterized protein</fullName>
    </submittedName>
</protein>
<evidence type="ECO:0000313" key="3">
    <source>
        <dbReference type="Proteomes" id="UP000708208"/>
    </source>
</evidence>
<feature type="transmembrane region" description="Helical" evidence="1">
    <location>
        <begin position="46"/>
        <end position="64"/>
    </location>
</feature>
<comment type="caution">
    <text evidence="2">The sequence shown here is derived from an EMBL/GenBank/DDBJ whole genome shotgun (WGS) entry which is preliminary data.</text>
</comment>
<feature type="non-terminal residue" evidence="2">
    <location>
        <position position="1"/>
    </location>
</feature>
<proteinExistence type="predicted"/>
<dbReference type="Proteomes" id="UP000708208">
    <property type="component" value="Unassembled WGS sequence"/>
</dbReference>
<keyword evidence="3" id="KW-1185">Reference proteome</keyword>
<keyword evidence="1" id="KW-0812">Transmembrane</keyword>
<feature type="transmembrane region" description="Helical" evidence="1">
    <location>
        <begin position="188"/>
        <end position="203"/>
    </location>
</feature>
<evidence type="ECO:0000313" key="2">
    <source>
        <dbReference type="EMBL" id="CAG7785517.1"/>
    </source>
</evidence>
<evidence type="ECO:0000256" key="1">
    <source>
        <dbReference type="SAM" id="Phobius"/>
    </source>
</evidence>
<keyword evidence="1" id="KW-1133">Transmembrane helix</keyword>
<dbReference type="EMBL" id="CAJVCH010298022">
    <property type="protein sequence ID" value="CAG7785517.1"/>
    <property type="molecule type" value="Genomic_DNA"/>
</dbReference>
<feature type="transmembrane region" description="Helical" evidence="1">
    <location>
        <begin position="147"/>
        <end position="168"/>
    </location>
</feature>
<accession>A0A8J2P925</accession>
<sequence length="293" mass="33336">MTSFGPLTQNYVYIGFRIGMKYYFVPVVTEKKSNQFRVSSKLSRIFLARFFAIITWIYTLSLIFRTVHSFSKAGRLDTSNRPTLIVFTLIHILVSGLHLCTILCLKEMISVLETSYSYIDNFNEEFKTIKQRNVSNSQKILRDRCGLVMYFLYIGTNILMLGLIAVMLSQPLLPFLPLSFLPSEYSESWMWICITTVPYLYLVKGNFAIAVSVQEVQNDGFPPKRNGLARKLPAVANPVGLVRKNLQRDCLTDYPHHLHLGGPGGFDNLDGEDTFVQSLDDYILEGSLWTPGS</sequence>
<feature type="transmembrane region" description="Helical" evidence="1">
    <location>
        <begin position="84"/>
        <end position="105"/>
    </location>
</feature>
<name>A0A8J2P925_9HEXA</name>
<organism evidence="2 3">
    <name type="scientific">Allacma fusca</name>
    <dbReference type="NCBI Taxonomy" id="39272"/>
    <lineage>
        <taxon>Eukaryota</taxon>
        <taxon>Metazoa</taxon>
        <taxon>Ecdysozoa</taxon>
        <taxon>Arthropoda</taxon>
        <taxon>Hexapoda</taxon>
        <taxon>Collembola</taxon>
        <taxon>Symphypleona</taxon>
        <taxon>Sminthuridae</taxon>
        <taxon>Allacma</taxon>
    </lineage>
</organism>